<dbReference type="GO" id="GO:0005886">
    <property type="term" value="C:plasma membrane"/>
    <property type="evidence" value="ECO:0007669"/>
    <property type="project" value="TreeGrafter"/>
</dbReference>
<accession>A0AAU9WN21</accession>
<dbReference type="SUPFAM" id="SSF118215">
    <property type="entry name" value="Proton glutamate symport protein"/>
    <property type="match status" value="1"/>
</dbReference>
<dbReference type="GO" id="GO:0015501">
    <property type="term" value="F:glutamate:sodium symporter activity"/>
    <property type="evidence" value="ECO:0007669"/>
    <property type="project" value="TreeGrafter"/>
</dbReference>
<organism evidence="8 9">
    <name type="scientific">Pocillopora meandrina</name>
    <dbReference type="NCBI Taxonomy" id="46732"/>
    <lineage>
        <taxon>Eukaryota</taxon>
        <taxon>Metazoa</taxon>
        <taxon>Cnidaria</taxon>
        <taxon>Anthozoa</taxon>
        <taxon>Hexacorallia</taxon>
        <taxon>Scleractinia</taxon>
        <taxon>Astrocoeniina</taxon>
        <taxon>Pocilloporidae</taxon>
        <taxon>Pocillopora</taxon>
    </lineage>
</organism>
<dbReference type="InterPro" id="IPR050746">
    <property type="entry name" value="DAACS"/>
</dbReference>
<dbReference type="InterPro" id="IPR001991">
    <property type="entry name" value="Na-dicarboxylate_symporter"/>
</dbReference>
<dbReference type="InterPro" id="IPR036458">
    <property type="entry name" value="Na:dicarbo_symporter_sf"/>
</dbReference>
<dbReference type="PANTHER" id="PTHR11958">
    <property type="entry name" value="SODIUM/DICARBOXYLATE SYMPORTER-RELATED"/>
    <property type="match status" value="1"/>
</dbReference>
<keyword evidence="6" id="KW-0769">Symport</keyword>
<evidence type="ECO:0000256" key="2">
    <source>
        <dbReference type="ARBA" id="ARBA00022448"/>
    </source>
</evidence>
<dbReference type="Proteomes" id="UP001159428">
    <property type="component" value="Unassembled WGS sequence"/>
</dbReference>
<keyword evidence="9" id="KW-1185">Reference proteome</keyword>
<comment type="caution">
    <text evidence="6">Lacks conserved residue(s) required for the propagation of feature annotation.</text>
</comment>
<protein>
    <recommendedName>
        <fullName evidence="6">Amino acid transporter</fullName>
    </recommendedName>
</protein>
<feature type="transmembrane region" description="Helical" evidence="6">
    <location>
        <begin position="69"/>
        <end position="96"/>
    </location>
</feature>
<gene>
    <name evidence="8" type="ORF">PMEA_00008459</name>
</gene>
<name>A0AAU9WN21_9CNID</name>
<evidence type="ECO:0000313" key="8">
    <source>
        <dbReference type="EMBL" id="CAH3119759.1"/>
    </source>
</evidence>
<evidence type="ECO:0000256" key="1">
    <source>
        <dbReference type="ARBA" id="ARBA00004141"/>
    </source>
</evidence>
<comment type="caution">
    <text evidence="8">The sequence shown here is derived from an EMBL/GenBank/DDBJ whole genome shotgun (WGS) entry which is preliminary data.</text>
</comment>
<comment type="similarity">
    <text evidence="6">Belongs to the dicarboxylate/amino acid:cation symporter (DAACS) (TC 2.A.23) family.</text>
</comment>
<feature type="signal peptide" evidence="7">
    <location>
        <begin position="1"/>
        <end position="18"/>
    </location>
</feature>
<dbReference type="PANTHER" id="PTHR11958:SF63">
    <property type="entry name" value="AMINO ACID TRANSPORTER"/>
    <property type="match status" value="1"/>
</dbReference>
<proteinExistence type="inferred from homology"/>
<keyword evidence="7" id="KW-0732">Signal</keyword>
<evidence type="ECO:0000256" key="5">
    <source>
        <dbReference type="ARBA" id="ARBA00023136"/>
    </source>
</evidence>
<evidence type="ECO:0000256" key="6">
    <source>
        <dbReference type="RuleBase" id="RU361216"/>
    </source>
</evidence>
<dbReference type="Pfam" id="PF00375">
    <property type="entry name" value="SDF"/>
    <property type="match status" value="1"/>
</dbReference>
<keyword evidence="2 6" id="KW-0813">Transport</keyword>
<evidence type="ECO:0000256" key="7">
    <source>
        <dbReference type="SAM" id="SignalP"/>
    </source>
</evidence>
<keyword evidence="5 6" id="KW-0472">Membrane</keyword>
<keyword evidence="3 6" id="KW-0812">Transmembrane</keyword>
<comment type="subcellular location">
    <subcellularLocation>
        <location evidence="1 6">Membrane</location>
        <topology evidence="1 6">Multi-pass membrane protein</topology>
    </subcellularLocation>
</comment>
<evidence type="ECO:0000256" key="3">
    <source>
        <dbReference type="ARBA" id="ARBA00022692"/>
    </source>
</evidence>
<dbReference type="EMBL" id="CALNXJ010000017">
    <property type="protein sequence ID" value="CAH3119759.1"/>
    <property type="molecule type" value="Genomic_DNA"/>
</dbReference>
<dbReference type="GO" id="GO:0015175">
    <property type="term" value="F:neutral L-amino acid transmembrane transporter activity"/>
    <property type="evidence" value="ECO:0007669"/>
    <property type="project" value="TreeGrafter"/>
</dbReference>
<sequence>MLVTLIMCAATLPTTMRCVEENNGIDPRISRFMLPLGATINMDGSALNRPVLLIFVAQLNDIDLSPGKIVAICVISVLLAVGAAGIPATAVTTIIAL</sequence>
<feature type="chain" id="PRO_5043998378" description="Amino acid transporter" evidence="7">
    <location>
        <begin position="19"/>
        <end position="97"/>
    </location>
</feature>
<keyword evidence="4 6" id="KW-1133">Transmembrane helix</keyword>
<evidence type="ECO:0000313" key="9">
    <source>
        <dbReference type="Proteomes" id="UP001159428"/>
    </source>
</evidence>
<dbReference type="Gene3D" id="1.10.3860.10">
    <property type="entry name" value="Sodium:dicarboxylate symporter"/>
    <property type="match status" value="1"/>
</dbReference>
<dbReference type="GO" id="GO:0005313">
    <property type="term" value="F:L-glutamate transmembrane transporter activity"/>
    <property type="evidence" value="ECO:0007669"/>
    <property type="project" value="TreeGrafter"/>
</dbReference>
<reference evidence="8 9" key="1">
    <citation type="submission" date="2022-05" db="EMBL/GenBank/DDBJ databases">
        <authorList>
            <consortium name="Genoscope - CEA"/>
            <person name="William W."/>
        </authorList>
    </citation>
    <scope>NUCLEOTIDE SEQUENCE [LARGE SCALE GENOMIC DNA]</scope>
</reference>
<dbReference type="AlphaFoldDB" id="A0AAU9WN21"/>
<evidence type="ECO:0000256" key="4">
    <source>
        <dbReference type="ARBA" id="ARBA00022989"/>
    </source>
</evidence>